<feature type="compositionally biased region" description="Low complexity" evidence="1">
    <location>
        <begin position="226"/>
        <end position="242"/>
    </location>
</feature>
<feature type="domain" description="Protein kinase" evidence="2">
    <location>
        <begin position="1"/>
        <end position="188"/>
    </location>
</feature>
<dbReference type="Proteomes" id="UP001362999">
    <property type="component" value="Unassembled WGS sequence"/>
</dbReference>
<sequence length="287" mass="31758">MRGIKACSAHTLLCAIRDIVQGHRDSFLKRSILHRDISFHNLLLSEVHEDGEGAIIDWDLAIDLKKAPEYSTNADPSPFGRRVECSLSQCTQAFQSIKVLEASPKLGPHDHMDDLESVFHVLYHVLYGHGPTGTRLPDEESNIILRWENPSLDSTTVSVNKTGFMFTSFTQPLTRYNGPEKDRLETFMQELKGLFKVRPRLRGLPPQPLVQRAGLLRVAPPKTRRLSSGGTRSSHGSRGQTSFMGGAEGSGLGMSMSVEDDIPTKPTPTRASVGVEQWFTSAQPPTI</sequence>
<evidence type="ECO:0000313" key="3">
    <source>
        <dbReference type="EMBL" id="KAK6981065.1"/>
    </source>
</evidence>
<dbReference type="GO" id="GO:0005524">
    <property type="term" value="F:ATP binding"/>
    <property type="evidence" value="ECO:0007669"/>
    <property type="project" value="InterPro"/>
</dbReference>
<evidence type="ECO:0000256" key="1">
    <source>
        <dbReference type="SAM" id="MobiDB-lite"/>
    </source>
</evidence>
<dbReference type="InterPro" id="IPR040976">
    <property type="entry name" value="Pkinase_fungal"/>
</dbReference>
<dbReference type="Pfam" id="PF17667">
    <property type="entry name" value="Pkinase_fungal"/>
    <property type="match status" value="1"/>
</dbReference>
<protein>
    <recommendedName>
        <fullName evidence="2">Protein kinase domain-containing protein</fullName>
    </recommendedName>
</protein>
<reference evidence="3 4" key="1">
    <citation type="journal article" date="2024" name="J Genomics">
        <title>Draft genome sequencing and assembly of Favolaschia claudopus CIRM-BRFM 2984 isolated from oak limbs.</title>
        <authorList>
            <person name="Navarro D."/>
            <person name="Drula E."/>
            <person name="Chaduli D."/>
            <person name="Cazenave R."/>
            <person name="Ahrendt S."/>
            <person name="Wang J."/>
            <person name="Lipzen A."/>
            <person name="Daum C."/>
            <person name="Barry K."/>
            <person name="Grigoriev I.V."/>
            <person name="Favel A."/>
            <person name="Rosso M.N."/>
            <person name="Martin F."/>
        </authorList>
    </citation>
    <scope>NUCLEOTIDE SEQUENCE [LARGE SCALE GENOMIC DNA]</scope>
    <source>
        <strain evidence="3 4">CIRM-BRFM 2984</strain>
    </source>
</reference>
<dbReference type="PROSITE" id="PS50011">
    <property type="entry name" value="PROTEIN_KINASE_DOM"/>
    <property type="match status" value="1"/>
</dbReference>
<proteinExistence type="predicted"/>
<feature type="compositionally biased region" description="Polar residues" evidence="1">
    <location>
        <begin position="278"/>
        <end position="287"/>
    </location>
</feature>
<gene>
    <name evidence="3" type="ORF">R3P38DRAFT_3234829</name>
</gene>
<dbReference type="PROSITE" id="PS00109">
    <property type="entry name" value="PROTEIN_KINASE_TYR"/>
    <property type="match status" value="1"/>
</dbReference>
<dbReference type="AlphaFoldDB" id="A0AAV9ZFP0"/>
<organism evidence="3 4">
    <name type="scientific">Favolaschia claudopus</name>
    <dbReference type="NCBI Taxonomy" id="2862362"/>
    <lineage>
        <taxon>Eukaryota</taxon>
        <taxon>Fungi</taxon>
        <taxon>Dikarya</taxon>
        <taxon>Basidiomycota</taxon>
        <taxon>Agaricomycotina</taxon>
        <taxon>Agaricomycetes</taxon>
        <taxon>Agaricomycetidae</taxon>
        <taxon>Agaricales</taxon>
        <taxon>Marasmiineae</taxon>
        <taxon>Mycenaceae</taxon>
        <taxon>Favolaschia</taxon>
    </lineage>
</organism>
<name>A0AAV9ZFP0_9AGAR</name>
<accession>A0AAV9ZFP0</accession>
<dbReference type="EMBL" id="JAWWNJ010000154">
    <property type="protein sequence ID" value="KAK6981065.1"/>
    <property type="molecule type" value="Genomic_DNA"/>
</dbReference>
<evidence type="ECO:0000313" key="4">
    <source>
        <dbReference type="Proteomes" id="UP001362999"/>
    </source>
</evidence>
<comment type="caution">
    <text evidence="3">The sequence shown here is derived from an EMBL/GenBank/DDBJ whole genome shotgun (WGS) entry which is preliminary data.</text>
</comment>
<evidence type="ECO:0000259" key="2">
    <source>
        <dbReference type="PROSITE" id="PS50011"/>
    </source>
</evidence>
<dbReference type="InterPro" id="IPR011009">
    <property type="entry name" value="Kinase-like_dom_sf"/>
</dbReference>
<dbReference type="PANTHER" id="PTHR38248">
    <property type="entry name" value="FUNK1 6"/>
    <property type="match status" value="1"/>
</dbReference>
<dbReference type="Gene3D" id="1.10.510.10">
    <property type="entry name" value="Transferase(Phosphotransferase) domain 1"/>
    <property type="match status" value="1"/>
</dbReference>
<keyword evidence="4" id="KW-1185">Reference proteome</keyword>
<dbReference type="InterPro" id="IPR000719">
    <property type="entry name" value="Prot_kinase_dom"/>
</dbReference>
<dbReference type="GO" id="GO:0004672">
    <property type="term" value="F:protein kinase activity"/>
    <property type="evidence" value="ECO:0007669"/>
    <property type="project" value="InterPro"/>
</dbReference>
<dbReference type="SUPFAM" id="SSF56112">
    <property type="entry name" value="Protein kinase-like (PK-like)"/>
    <property type="match status" value="1"/>
</dbReference>
<feature type="region of interest" description="Disordered" evidence="1">
    <location>
        <begin position="220"/>
        <end position="287"/>
    </location>
</feature>
<dbReference type="PANTHER" id="PTHR38248:SF2">
    <property type="entry name" value="FUNK1 11"/>
    <property type="match status" value="1"/>
</dbReference>
<dbReference type="InterPro" id="IPR008266">
    <property type="entry name" value="Tyr_kinase_AS"/>
</dbReference>